<dbReference type="Gene3D" id="1.20.58.340">
    <property type="entry name" value="Magnesium transport protein CorA, transmembrane region"/>
    <property type="match status" value="2"/>
</dbReference>
<evidence type="ECO:0000256" key="6">
    <source>
        <dbReference type="SAM" id="Phobius"/>
    </source>
</evidence>
<reference evidence="7 8" key="1">
    <citation type="submission" date="2014-12" db="EMBL/GenBank/DDBJ databases">
        <title>Draft genome sequences of 29 type strains of Enterococci.</title>
        <authorList>
            <person name="Zhong Z."/>
            <person name="Sun Z."/>
            <person name="Liu W."/>
            <person name="Zhang W."/>
            <person name="Zhang H."/>
        </authorList>
    </citation>
    <scope>NUCLEOTIDE SEQUENCE [LARGE SCALE GENOMIC DNA]</scope>
    <source>
        <strain evidence="7 8">DSM 17690</strain>
    </source>
</reference>
<keyword evidence="5 6" id="KW-0472">Membrane</keyword>
<name>A0A1L8QSM5_9ENTE</name>
<dbReference type="PANTHER" id="PTHR47891">
    <property type="entry name" value="TRANSPORTER-RELATED"/>
    <property type="match status" value="1"/>
</dbReference>
<accession>A0A1L8QSM5</accession>
<dbReference type="GO" id="GO:0016020">
    <property type="term" value="C:membrane"/>
    <property type="evidence" value="ECO:0007669"/>
    <property type="project" value="UniProtKB-SubCell"/>
</dbReference>
<dbReference type="InterPro" id="IPR045861">
    <property type="entry name" value="CorA_cytoplasmic_dom"/>
</dbReference>
<evidence type="ECO:0000256" key="5">
    <source>
        <dbReference type="ARBA" id="ARBA00023136"/>
    </source>
</evidence>
<dbReference type="Pfam" id="PF01544">
    <property type="entry name" value="CorA"/>
    <property type="match status" value="1"/>
</dbReference>
<dbReference type="InterPro" id="IPR002523">
    <property type="entry name" value="MgTranspt_CorA/ZnTranspt_ZntB"/>
</dbReference>
<proteinExistence type="inferred from homology"/>
<dbReference type="GO" id="GO:0046873">
    <property type="term" value="F:metal ion transmembrane transporter activity"/>
    <property type="evidence" value="ECO:0007669"/>
    <property type="project" value="InterPro"/>
</dbReference>
<dbReference type="SUPFAM" id="SSF143865">
    <property type="entry name" value="CorA soluble domain-like"/>
    <property type="match status" value="1"/>
</dbReference>
<dbReference type="Gene3D" id="3.30.460.20">
    <property type="entry name" value="CorA soluble domain-like"/>
    <property type="match status" value="1"/>
</dbReference>
<evidence type="ECO:0000256" key="3">
    <source>
        <dbReference type="ARBA" id="ARBA00022692"/>
    </source>
</evidence>
<evidence type="ECO:0000313" key="7">
    <source>
        <dbReference type="EMBL" id="OJG10454.1"/>
    </source>
</evidence>
<evidence type="ECO:0000313" key="8">
    <source>
        <dbReference type="Proteomes" id="UP000182149"/>
    </source>
</evidence>
<dbReference type="InterPro" id="IPR045863">
    <property type="entry name" value="CorA_TM1_TM2"/>
</dbReference>
<dbReference type="EMBL" id="JXKD01000008">
    <property type="protein sequence ID" value="OJG10454.1"/>
    <property type="molecule type" value="Genomic_DNA"/>
</dbReference>
<dbReference type="CDD" id="cd12827">
    <property type="entry name" value="EcCorA_ZntB-like_u2"/>
    <property type="match status" value="1"/>
</dbReference>
<comment type="subcellular location">
    <subcellularLocation>
        <location evidence="1">Membrane</location>
        <topology evidence="1">Multi-pass membrane protein</topology>
    </subcellularLocation>
</comment>
<evidence type="ECO:0000256" key="4">
    <source>
        <dbReference type="ARBA" id="ARBA00022989"/>
    </source>
</evidence>
<dbReference type="Proteomes" id="UP000182149">
    <property type="component" value="Unassembled WGS sequence"/>
</dbReference>
<dbReference type="AlphaFoldDB" id="A0A1L8QSM5"/>
<organism evidence="7 8">
    <name type="scientific">Enterococcus aquimarinus</name>
    <dbReference type="NCBI Taxonomy" id="328396"/>
    <lineage>
        <taxon>Bacteria</taxon>
        <taxon>Bacillati</taxon>
        <taxon>Bacillota</taxon>
        <taxon>Bacilli</taxon>
        <taxon>Lactobacillales</taxon>
        <taxon>Enterococcaceae</taxon>
        <taxon>Enterococcus</taxon>
    </lineage>
</organism>
<gene>
    <name evidence="7" type="ORF">RU93_GL002233</name>
</gene>
<dbReference type="RefSeq" id="WP_071874929.1">
    <property type="nucleotide sequence ID" value="NZ_JBHSHF010000017.1"/>
</dbReference>
<evidence type="ECO:0000256" key="2">
    <source>
        <dbReference type="ARBA" id="ARBA00009765"/>
    </source>
</evidence>
<keyword evidence="3 6" id="KW-0812">Transmembrane</keyword>
<protein>
    <recommendedName>
        <fullName evidence="9">Magnesium transporter</fullName>
    </recommendedName>
</protein>
<dbReference type="SUPFAM" id="SSF144083">
    <property type="entry name" value="Magnesium transport protein CorA, transmembrane region"/>
    <property type="match status" value="1"/>
</dbReference>
<keyword evidence="4 6" id="KW-1133">Transmembrane helix</keyword>
<comment type="similarity">
    <text evidence="2">Belongs to the CorA metal ion transporter (MIT) (TC 1.A.35) family.</text>
</comment>
<dbReference type="OrthoDB" id="9803416at2"/>
<keyword evidence="8" id="KW-1185">Reference proteome</keyword>
<sequence>MIHYYQIDVKEAIQEIESETQADWIALYDATDEEIKKCLQTYKLPEDLLARIRQEEEVARLEIYQSDELKEVQILVLTNLTNQRDKRIEERLEPIIFIFSDTVMLTLTTAESNFFPRLLEKHGSAVDSKESLTAYAILMIYSHYIQELRQIKEVIDALDDDARETTKNEALDRLANTERIVIFLDHTLQEQKETLQTFFEETKFAEQLSDTKLRYEINLRQKYAEKMVRLYRDLLENVGGLFSDMMSNNLNHLMKFLDSAALVVSVPAMIAGIWGMNTGGLPGEKSNFGFLAVSAGAMFLAILTAIYLRNKKYSK</sequence>
<dbReference type="InterPro" id="IPR047199">
    <property type="entry name" value="CorA-like"/>
</dbReference>
<evidence type="ECO:0000256" key="1">
    <source>
        <dbReference type="ARBA" id="ARBA00004141"/>
    </source>
</evidence>
<dbReference type="STRING" id="328396.RU93_GL002233"/>
<feature type="transmembrane region" description="Helical" evidence="6">
    <location>
        <begin position="256"/>
        <end position="276"/>
    </location>
</feature>
<feature type="transmembrane region" description="Helical" evidence="6">
    <location>
        <begin position="288"/>
        <end position="308"/>
    </location>
</feature>
<evidence type="ECO:0008006" key="9">
    <source>
        <dbReference type="Google" id="ProtNLM"/>
    </source>
</evidence>
<dbReference type="PANTHER" id="PTHR47891:SF2">
    <property type="entry name" value="MAGNESIUM AND COBALT TRANSPORTER"/>
    <property type="match status" value="1"/>
</dbReference>
<comment type="caution">
    <text evidence="7">The sequence shown here is derived from an EMBL/GenBank/DDBJ whole genome shotgun (WGS) entry which is preliminary data.</text>
</comment>